<dbReference type="KEGG" id="xal:XALC_1861"/>
<dbReference type="STRING" id="380358.XALC_1861"/>
<dbReference type="PATRIC" id="fig|29447.3.peg.1815"/>
<reference evidence="1 2" key="1">
    <citation type="journal article" date="2009" name="BMC Genomics">
        <title>The complete genome sequence of Xanthomonas albilineans provides new insights into the reductive genome evolution of the xylem-limited Xanthomonadaceae.</title>
        <authorList>
            <person name="Pieretti I."/>
            <person name="Royer M."/>
            <person name="Barbe V."/>
            <person name="Carrere S."/>
            <person name="Koebnik R."/>
            <person name="Cociancich S."/>
            <person name="Couloux A."/>
            <person name="Darrasse A."/>
            <person name="Gouzy J."/>
            <person name="Jacques M.A."/>
            <person name="Lauber E."/>
            <person name="Manceau C."/>
            <person name="Mangenot S."/>
            <person name="Poussier S."/>
            <person name="Segurens B."/>
            <person name="Szurek B."/>
            <person name="Verdier V."/>
            <person name="Arlat M."/>
            <person name="Rott P."/>
        </authorList>
    </citation>
    <scope>NUCLEOTIDE SEQUENCE [LARGE SCALE GENOMIC DNA]</scope>
    <source>
        <strain evidence="2">GPE PC73 / CFBP 7063</strain>
    </source>
</reference>
<dbReference type="OrthoDB" id="6059071at2"/>
<protein>
    <submittedName>
        <fullName evidence="1">Uncharacterized protein</fullName>
    </submittedName>
</protein>
<dbReference type="AlphaFoldDB" id="D2U8M5"/>
<organism evidence="1 2">
    <name type="scientific">Xanthomonas albilineans (strain GPE PC73 / CFBP 7063)</name>
    <dbReference type="NCBI Taxonomy" id="380358"/>
    <lineage>
        <taxon>Bacteria</taxon>
        <taxon>Pseudomonadati</taxon>
        <taxon>Pseudomonadota</taxon>
        <taxon>Gammaproteobacteria</taxon>
        <taxon>Lysobacterales</taxon>
        <taxon>Lysobacteraceae</taxon>
        <taxon>Xanthomonas</taxon>
    </lineage>
</organism>
<evidence type="ECO:0000313" key="1">
    <source>
        <dbReference type="EMBL" id="CBA16351.1"/>
    </source>
</evidence>
<dbReference type="EMBL" id="FP565176">
    <property type="protein sequence ID" value="CBA16351.1"/>
    <property type="molecule type" value="Genomic_DNA"/>
</dbReference>
<evidence type="ECO:0000313" key="2">
    <source>
        <dbReference type="Proteomes" id="UP000001890"/>
    </source>
</evidence>
<dbReference type="Proteomes" id="UP000001890">
    <property type="component" value="Chromosome"/>
</dbReference>
<accession>D2U8M5</accession>
<keyword evidence="2" id="KW-1185">Reference proteome</keyword>
<gene>
    <name evidence="1" type="ordered locus">XALc_1861</name>
</gene>
<proteinExistence type="predicted"/>
<sequence length="133" mass="14546">MRAHLLALAEDQGIDAGLVHALPDEEVAGCEGHGDMVLRDYLGALEARTFLDRGLTPPVWGEPVAVTCDGCGQVLLWPECPRMVKACPWCFRRKAGKPIASFVESPLDRWARQDAENTTGSPYFLPSGQSHDQ</sequence>
<name>D2U8M5_XANAP</name>